<dbReference type="CDD" id="cd02413">
    <property type="entry name" value="KH-II_40S_S3"/>
    <property type="match status" value="1"/>
</dbReference>
<proteinExistence type="inferred from homology"/>
<dbReference type="Pfam" id="PF07650">
    <property type="entry name" value="KH_2"/>
    <property type="match status" value="1"/>
</dbReference>
<dbReference type="GO" id="GO:0022627">
    <property type="term" value="C:cytosolic small ribosomal subunit"/>
    <property type="evidence" value="ECO:0007669"/>
    <property type="project" value="TreeGrafter"/>
</dbReference>
<evidence type="ECO:0000256" key="4">
    <source>
        <dbReference type="ARBA" id="ARBA00022980"/>
    </source>
</evidence>
<keyword evidence="4 9" id="KW-0689">Ribosomal protein</keyword>
<dbReference type="GO" id="GO:0019843">
    <property type="term" value="F:rRNA binding"/>
    <property type="evidence" value="ECO:0007669"/>
    <property type="project" value="UniProtKB-KW"/>
</dbReference>
<evidence type="ECO:0000256" key="10">
    <source>
        <dbReference type="SAM" id="MobiDB-lite"/>
    </source>
</evidence>
<organism evidence="12 13">
    <name type="scientific">Racocetra fulgida</name>
    <dbReference type="NCBI Taxonomy" id="60492"/>
    <lineage>
        <taxon>Eukaryota</taxon>
        <taxon>Fungi</taxon>
        <taxon>Fungi incertae sedis</taxon>
        <taxon>Mucoromycota</taxon>
        <taxon>Glomeromycotina</taxon>
        <taxon>Glomeromycetes</taxon>
        <taxon>Diversisporales</taxon>
        <taxon>Gigasporaceae</taxon>
        <taxon>Racocetra</taxon>
    </lineage>
</organism>
<feature type="region of interest" description="Disordered" evidence="10">
    <location>
        <begin position="188"/>
        <end position="207"/>
    </location>
</feature>
<dbReference type="InterPro" id="IPR009019">
    <property type="entry name" value="KH_sf_prok-type"/>
</dbReference>
<feature type="compositionally biased region" description="Basic and acidic residues" evidence="10">
    <location>
        <begin position="313"/>
        <end position="323"/>
    </location>
</feature>
<dbReference type="SMART" id="SM00322">
    <property type="entry name" value="KH"/>
    <property type="match status" value="1"/>
</dbReference>
<dbReference type="GO" id="GO:0006412">
    <property type="term" value="P:translation"/>
    <property type="evidence" value="ECO:0007669"/>
    <property type="project" value="InterPro"/>
</dbReference>
<feature type="domain" description="KH type-2" evidence="11">
    <location>
        <begin position="11"/>
        <end position="82"/>
    </location>
</feature>
<dbReference type="InterPro" id="IPR004044">
    <property type="entry name" value="KH_dom_type_2"/>
</dbReference>
<evidence type="ECO:0000256" key="5">
    <source>
        <dbReference type="ARBA" id="ARBA00023274"/>
    </source>
</evidence>
<dbReference type="Pfam" id="PF00189">
    <property type="entry name" value="Ribosomal_S3_C"/>
    <property type="match status" value="1"/>
</dbReference>
<gene>
    <name evidence="12" type="ORF">RFULGI_LOCUS4498</name>
</gene>
<dbReference type="InterPro" id="IPR004087">
    <property type="entry name" value="KH_dom"/>
</dbReference>
<evidence type="ECO:0000256" key="8">
    <source>
        <dbReference type="PROSITE-ProRule" id="PRU00118"/>
    </source>
</evidence>
<accession>A0A9N9FMD2</accession>
<dbReference type="PROSITE" id="PS50823">
    <property type="entry name" value="KH_TYPE_2"/>
    <property type="match status" value="1"/>
</dbReference>
<dbReference type="Gene3D" id="3.30.1140.32">
    <property type="entry name" value="Ribosomal protein S3, C-terminal domain"/>
    <property type="match status" value="1"/>
</dbReference>
<evidence type="ECO:0000256" key="9">
    <source>
        <dbReference type="RuleBase" id="RU003624"/>
    </source>
</evidence>
<dbReference type="Gene3D" id="1.10.10.10">
    <property type="entry name" value="Winged helix-like DNA-binding domain superfamily/Winged helix DNA-binding domain"/>
    <property type="match status" value="1"/>
</dbReference>
<dbReference type="SUPFAM" id="SSF54814">
    <property type="entry name" value="Prokaryotic type KH domain (KH-domain type II)"/>
    <property type="match status" value="1"/>
</dbReference>
<dbReference type="InterPro" id="IPR010776">
    <property type="entry name" value="Hop2_WH_dom"/>
</dbReference>
<evidence type="ECO:0000256" key="6">
    <source>
        <dbReference type="ARBA" id="ARBA00035408"/>
    </source>
</evidence>
<dbReference type="Pfam" id="PF07106">
    <property type="entry name" value="WHD_TBPIP"/>
    <property type="match status" value="1"/>
</dbReference>
<dbReference type="Proteomes" id="UP000789396">
    <property type="component" value="Unassembled WGS sequence"/>
</dbReference>
<evidence type="ECO:0000259" key="11">
    <source>
        <dbReference type="PROSITE" id="PS50823"/>
    </source>
</evidence>
<keyword evidence="3 8" id="KW-0694">RNA-binding</keyword>
<dbReference type="PROSITE" id="PS00548">
    <property type="entry name" value="RIBOSOMAL_S3"/>
    <property type="match status" value="1"/>
</dbReference>
<dbReference type="OrthoDB" id="10248446at2759"/>
<evidence type="ECO:0000256" key="1">
    <source>
        <dbReference type="ARBA" id="ARBA00010761"/>
    </source>
</evidence>
<evidence type="ECO:0000313" key="12">
    <source>
        <dbReference type="EMBL" id="CAG8547470.1"/>
    </source>
</evidence>
<dbReference type="PANTHER" id="PTHR11760">
    <property type="entry name" value="30S/40S RIBOSOMAL PROTEIN S3"/>
    <property type="match status" value="1"/>
</dbReference>
<dbReference type="PANTHER" id="PTHR11760:SF32">
    <property type="entry name" value="SMALL RIBOSOMAL SUBUNIT PROTEIN US3"/>
    <property type="match status" value="1"/>
</dbReference>
<evidence type="ECO:0000256" key="2">
    <source>
        <dbReference type="ARBA" id="ARBA00022730"/>
    </source>
</evidence>
<evidence type="ECO:0000256" key="3">
    <source>
        <dbReference type="ARBA" id="ARBA00022884"/>
    </source>
</evidence>
<dbReference type="AlphaFoldDB" id="A0A9N9FMD2"/>
<dbReference type="EMBL" id="CAJVPZ010004523">
    <property type="protein sequence ID" value="CAG8547470.1"/>
    <property type="molecule type" value="Genomic_DNA"/>
</dbReference>
<feature type="region of interest" description="Disordered" evidence="10">
    <location>
        <begin position="300"/>
        <end position="337"/>
    </location>
</feature>
<keyword evidence="5 9" id="KW-0687">Ribonucleoprotein</keyword>
<protein>
    <recommendedName>
        <fullName evidence="7">30S ribosomal protein S3, chloroplastic</fullName>
    </recommendedName>
    <alternativeName>
        <fullName evidence="6">40S ribosomal protein S3</fullName>
    </alternativeName>
</protein>
<dbReference type="InterPro" id="IPR018280">
    <property type="entry name" value="Ribosomal_uS3_CS"/>
</dbReference>
<dbReference type="InterPro" id="IPR001351">
    <property type="entry name" value="Ribosomal_uS3_C"/>
</dbReference>
<reference evidence="12" key="1">
    <citation type="submission" date="2021-06" db="EMBL/GenBank/DDBJ databases">
        <authorList>
            <person name="Kallberg Y."/>
            <person name="Tangrot J."/>
            <person name="Rosling A."/>
        </authorList>
    </citation>
    <scope>NUCLEOTIDE SEQUENCE</scope>
    <source>
        <strain evidence="12">IN212</strain>
    </source>
</reference>
<comment type="caution">
    <text evidence="12">The sequence shown here is derived from an EMBL/GenBank/DDBJ whole genome shotgun (WGS) entry which is preliminary data.</text>
</comment>
<keyword evidence="2" id="KW-0699">rRNA-binding</keyword>
<dbReference type="InterPro" id="IPR057258">
    <property type="entry name" value="Ribosomal_uS3"/>
</dbReference>
<dbReference type="FunFam" id="3.30.300.20:FF:000006">
    <property type="entry name" value="40S ribosomal protein S3"/>
    <property type="match status" value="1"/>
</dbReference>
<keyword evidence="13" id="KW-1185">Reference proteome</keyword>
<name>A0A9N9FMD2_9GLOM</name>
<evidence type="ECO:0000313" key="13">
    <source>
        <dbReference type="Proteomes" id="UP000789396"/>
    </source>
</evidence>
<dbReference type="GO" id="GO:0003735">
    <property type="term" value="F:structural constituent of ribosome"/>
    <property type="evidence" value="ECO:0007669"/>
    <property type="project" value="InterPro"/>
</dbReference>
<dbReference type="SUPFAM" id="SSF54821">
    <property type="entry name" value="Ribosomal protein S3 C-terminal domain"/>
    <property type="match status" value="1"/>
</dbReference>
<dbReference type="Gene3D" id="3.30.300.20">
    <property type="match status" value="1"/>
</dbReference>
<comment type="similarity">
    <text evidence="1 9">Belongs to the universal ribosomal protein uS3 family.</text>
</comment>
<dbReference type="InterPro" id="IPR036388">
    <property type="entry name" value="WH-like_DNA-bd_sf"/>
</dbReference>
<dbReference type="InterPro" id="IPR015946">
    <property type="entry name" value="KH_dom-like_a/b"/>
</dbReference>
<feature type="non-terminal residue" evidence="12">
    <location>
        <position position="337"/>
    </location>
</feature>
<sequence>MAAQISKKRKLNEFFTRELAEEGYSGVEVRVTPARTEIIIRATHTQEVLGEKGRRIRELTALIQKRFKFPENTVELYAEKVQNRGLCAIAQCESLRYKLLAGLAGCEVVVSGKLRAARAKSMKFVDGFMIHSGQPIRDYVDTAVRHVMLRQGVLGIKDWDPTGKIGPKKSLPDVVNIMEPKEEPLITQPTSEDFQRPPQDIPATTTSPIPQQDIKMIMVGTKLRIEAKDTDISNNLHGAVTKAIVQKVLTSLVDKEEVVCKTYGKQSVYVVSQEQFESPSPDELNNMDAEIEDLKKEVNDYKERNKQLQSGDHNNRNEERLQELKSGTKSVSVEDKN</sequence>
<evidence type="ECO:0000256" key="7">
    <source>
        <dbReference type="ARBA" id="ARBA00035473"/>
    </source>
</evidence>
<dbReference type="InterPro" id="IPR036419">
    <property type="entry name" value="Ribosomal_S3_C_sf"/>
</dbReference>
<dbReference type="GO" id="GO:0005634">
    <property type="term" value="C:nucleus"/>
    <property type="evidence" value="ECO:0007669"/>
    <property type="project" value="TreeGrafter"/>
</dbReference>